<accession>A0ABV5NR95</accession>
<dbReference type="SUPFAM" id="SSF51735">
    <property type="entry name" value="NAD(P)-binding Rossmann-fold domains"/>
    <property type="match status" value="1"/>
</dbReference>
<proteinExistence type="predicted"/>
<keyword evidence="3" id="KW-1185">Reference proteome</keyword>
<evidence type="ECO:0000313" key="2">
    <source>
        <dbReference type="EMBL" id="MFB9472762.1"/>
    </source>
</evidence>
<evidence type="ECO:0000313" key="3">
    <source>
        <dbReference type="Proteomes" id="UP001589568"/>
    </source>
</evidence>
<dbReference type="Pfam" id="PF01370">
    <property type="entry name" value="Epimerase"/>
    <property type="match status" value="1"/>
</dbReference>
<dbReference type="PANTHER" id="PTHR43245">
    <property type="entry name" value="BIFUNCTIONAL POLYMYXIN RESISTANCE PROTEIN ARNA"/>
    <property type="match status" value="1"/>
</dbReference>
<sequence length="294" mass="32383">MRVVVTGAHGKVGRAAVKALAEAGHEVTATDLARPVFERHDPGEPRYLQADLTDAGQAYAITHGADAVVHAAAIPDPTSNAPHVVFHNNLMATFNLIEAAVRLGVTRFVNISSETVPGFFFAERPFLPDYAPVDEEHPARPQDPYALSKHFGEQLMDAAVRRSDIKCISLRPSWVQHEGNYERNLGPQVRDAGEIGAGLWSYTDVYDLADAIVLAVESDLPGHEVLYIAAPDNAGGHDFAAMLRRIHGDKIELRPLSRVDSSGVSCEKAYRMLGWTPKRTWRDYLDENGRSRQR</sequence>
<comment type="caution">
    <text evidence="2">The sequence shown here is derived from an EMBL/GenBank/DDBJ whole genome shotgun (WGS) entry which is preliminary data.</text>
</comment>
<name>A0ABV5NR95_9ACTN</name>
<organism evidence="2 3">
    <name type="scientific">Nonomuraea salmonea</name>
    <dbReference type="NCBI Taxonomy" id="46181"/>
    <lineage>
        <taxon>Bacteria</taxon>
        <taxon>Bacillati</taxon>
        <taxon>Actinomycetota</taxon>
        <taxon>Actinomycetes</taxon>
        <taxon>Streptosporangiales</taxon>
        <taxon>Streptosporangiaceae</taxon>
        <taxon>Nonomuraea</taxon>
    </lineage>
</organism>
<dbReference type="InterPro" id="IPR050177">
    <property type="entry name" value="Lipid_A_modif_metabolic_enz"/>
</dbReference>
<dbReference type="Proteomes" id="UP001589568">
    <property type="component" value="Unassembled WGS sequence"/>
</dbReference>
<dbReference type="InterPro" id="IPR036291">
    <property type="entry name" value="NAD(P)-bd_dom_sf"/>
</dbReference>
<dbReference type="InterPro" id="IPR001509">
    <property type="entry name" value="Epimerase_deHydtase"/>
</dbReference>
<dbReference type="EMBL" id="JBHMCF010000029">
    <property type="protein sequence ID" value="MFB9472762.1"/>
    <property type="molecule type" value="Genomic_DNA"/>
</dbReference>
<feature type="domain" description="NAD-dependent epimerase/dehydratase" evidence="1">
    <location>
        <begin position="3"/>
        <end position="218"/>
    </location>
</feature>
<dbReference type="RefSeq" id="WP_379483931.1">
    <property type="nucleotide sequence ID" value="NZ_JBHMCF010000029.1"/>
</dbReference>
<protein>
    <submittedName>
        <fullName evidence="2">NAD-dependent epimerase/dehydratase family protein</fullName>
    </submittedName>
</protein>
<gene>
    <name evidence="2" type="ORF">ACFFR3_24965</name>
</gene>
<evidence type="ECO:0000259" key="1">
    <source>
        <dbReference type="Pfam" id="PF01370"/>
    </source>
</evidence>
<dbReference type="Gene3D" id="3.40.50.720">
    <property type="entry name" value="NAD(P)-binding Rossmann-like Domain"/>
    <property type="match status" value="1"/>
</dbReference>
<reference evidence="2 3" key="1">
    <citation type="submission" date="2024-09" db="EMBL/GenBank/DDBJ databases">
        <authorList>
            <person name="Sun Q."/>
            <person name="Mori K."/>
        </authorList>
    </citation>
    <scope>NUCLEOTIDE SEQUENCE [LARGE SCALE GENOMIC DNA]</scope>
    <source>
        <strain evidence="2 3">JCM 3324</strain>
    </source>
</reference>